<evidence type="ECO:0000256" key="1">
    <source>
        <dbReference type="ARBA" id="ARBA00007435"/>
    </source>
</evidence>
<dbReference type="RefSeq" id="WP_160615678.1">
    <property type="nucleotide sequence ID" value="NZ_WTYR01000001.1"/>
</dbReference>
<dbReference type="Proteomes" id="UP000429229">
    <property type="component" value="Unassembled WGS sequence"/>
</dbReference>
<dbReference type="Gene3D" id="3.40.1440.10">
    <property type="entry name" value="GIY-YIG endonuclease"/>
    <property type="match status" value="1"/>
</dbReference>
<evidence type="ECO:0000313" key="4">
    <source>
        <dbReference type="Proteomes" id="UP000429229"/>
    </source>
</evidence>
<comment type="similarity">
    <text evidence="1">Belongs to the UPF0213 family.</text>
</comment>
<keyword evidence="4" id="KW-1185">Reference proteome</keyword>
<dbReference type="PANTHER" id="PTHR34477:SF5">
    <property type="entry name" value="BSL5627 PROTEIN"/>
    <property type="match status" value="1"/>
</dbReference>
<dbReference type="Pfam" id="PF01541">
    <property type="entry name" value="GIY-YIG"/>
    <property type="match status" value="1"/>
</dbReference>
<accession>A0A6I4U2E2</accession>
<dbReference type="InterPro" id="IPR050190">
    <property type="entry name" value="UPF0213_domain"/>
</dbReference>
<dbReference type="SUPFAM" id="SSF82771">
    <property type="entry name" value="GIY-YIG endonuclease"/>
    <property type="match status" value="1"/>
</dbReference>
<evidence type="ECO:0000259" key="2">
    <source>
        <dbReference type="PROSITE" id="PS50164"/>
    </source>
</evidence>
<protein>
    <submittedName>
        <fullName evidence="3">GIY-YIG nuclease family protein</fullName>
    </submittedName>
</protein>
<comment type="caution">
    <text evidence="3">The sequence shown here is derived from an EMBL/GenBank/DDBJ whole genome shotgun (WGS) entry which is preliminary data.</text>
</comment>
<dbReference type="PANTHER" id="PTHR34477">
    <property type="entry name" value="UPF0213 PROTEIN YHBQ"/>
    <property type="match status" value="1"/>
</dbReference>
<proteinExistence type="inferred from homology"/>
<sequence length="103" mass="12189">MPFERTPCVYILASKRNGTSYIGVTSDLPGRIHQHRSGTFEGFSQRHDVKTLVWFEVHATMETAIQREKRLKKWERDWKRRLVEDGNPEWRDLAEDVGFNNLD</sequence>
<evidence type="ECO:0000313" key="3">
    <source>
        <dbReference type="EMBL" id="MXP09103.1"/>
    </source>
</evidence>
<gene>
    <name evidence="3" type="ORF">GRI68_02775</name>
</gene>
<dbReference type="EMBL" id="WTYR01000001">
    <property type="protein sequence ID" value="MXP09103.1"/>
    <property type="molecule type" value="Genomic_DNA"/>
</dbReference>
<dbReference type="AlphaFoldDB" id="A0A6I4U2E2"/>
<dbReference type="PROSITE" id="PS50164">
    <property type="entry name" value="GIY_YIG"/>
    <property type="match status" value="1"/>
</dbReference>
<dbReference type="InterPro" id="IPR000305">
    <property type="entry name" value="GIY-YIG_endonuc"/>
</dbReference>
<dbReference type="OrthoDB" id="287318at2"/>
<dbReference type="InterPro" id="IPR035901">
    <property type="entry name" value="GIY-YIG_endonuc_sf"/>
</dbReference>
<name>A0A6I4U2E2_9SPHN</name>
<organism evidence="3 4">
    <name type="scientific">Alteriqipengyuania halimionae</name>
    <dbReference type="NCBI Taxonomy" id="1926630"/>
    <lineage>
        <taxon>Bacteria</taxon>
        <taxon>Pseudomonadati</taxon>
        <taxon>Pseudomonadota</taxon>
        <taxon>Alphaproteobacteria</taxon>
        <taxon>Sphingomonadales</taxon>
        <taxon>Erythrobacteraceae</taxon>
        <taxon>Alteriqipengyuania</taxon>
    </lineage>
</organism>
<feature type="domain" description="GIY-YIG" evidence="2">
    <location>
        <begin position="5"/>
        <end position="81"/>
    </location>
</feature>
<dbReference type="CDD" id="cd10448">
    <property type="entry name" value="GIY-YIG_unchar_3"/>
    <property type="match status" value="1"/>
</dbReference>
<reference evidence="3 4" key="1">
    <citation type="submission" date="2019-12" db="EMBL/GenBank/DDBJ databases">
        <title>Genomic-based taxomic classification of the family Erythrobacteraceae.</title>
        <authorList>
            <person name="Xu L."/>
        </authorList>
    </citation>
    <scope>NUCLEOTIDE SEQUENCE [LARGE SCALE GENOMIC DNA]</scope>
    <source>
        <strain evidence="3 4">LMG 29519</strain>
    </source>
</reference>